<proteinExistence type="predicted"/>
<dbReference type="EMBL" id="JRES01001596">
    <property type="protein sequence ID" value="KNC21622.1"/>
    <property type="molecule type" value="Genomic_DNA"/>
</dbReference>
<feature type="region of interest" description="Disordered" evidence="1">
    <location>
        <begin position="93"/>
        <end position="155"/>
    </location>
</feature>
<evidence type="ECO:0000313" key="2">
    <source>
        <dbReference type="EMBL" id="KNC21622.1"/>
    </source>
</evidence>
<dbReference type="Proteomes" id="UP000037069">
    <property type="component" value="Unassembled WGS sequence"/>
</dbReference>
<accession>A0A0L0BNK2</accession>
<sequence>MTLLVLVEVCSANINYETVRSIQYSTTGDQLPEGLCSHWSAGRVSFNICVVTVVYNQVSAGKNVGLETNIQSGTTGDRLPEGLCPHWSADFPEIYGPAREKKGQNKPAQKISQKNPSAEASDKTPKCSQQTPKESVPKRFQSVKATGSSSDLDKEGTSWTVIKSKCILHHLSRGQIR</sequence>
<gene>
    <name evidence="2" type="ORF">FF38_08011</name>
</gene>
<evidence type="ECO:0000313" key="3">
    <source>
        <dbReference type="Proteomes" id="UP000037069"/>
    </source>
</evidence>
<dbReference type="AlphaFoldDB" id="A0A0L0BNK2"/>
<comment type="caution">
    <text evidence="2">The sequence shown here is derived from an EMBL/GenBank/DDBJ whole genome shotgun (WGS) entry which is preliminary data.</text>
</comment>
<protein>
    <submittedName>
        <fullName evidence="2">Uncharacterized protein</fullName>
    </submittedName>
</protein>
<evidence type="ECO:0000256" key="1">
    <source>
        <dbReference type="SAM" id="MobiDB-lite"/>
    </source>
</evidence>
<keyword evidence="3" id="KW-1185">Reference proteome</keyword>
<reference evidence="2 3" key="1">
    <citation type="journal article" date="2015" name="Nat. Commun.">
        <title>Lucilia cuprina genome unlocks parasitic fly biology to underpin future interventions.</title>
        <authorList>
            <person name="Anstead C.A."/>
            <person name="Korhonen P.K."/>
            <person name="Young N.D."/>
            <person name="Hall R.S."/>
            <person name="Jex A.R."/>
            <person name="Murali S.C."/>
            <person name="Hughes D.S."/>
            <person name="Lee S.F."/>
            <person name="Perry T."/>
            <person name="Stroehlein A.J."/>
            <person name="Ansell B.R."/>
            <person name="Breugelmans B."/>
            <person name="Hofmann A."/>
            <person name="Qu J."/>
            <person name="Dugan S."/>
            <person name="Lee S.L."/>
            <person name="Chao H."/>
            <person name="Dinh H."/>
            <person name="Han Y."/>
            <person name="Doddapaneni H.V."/>
            <person name="Worley K.C."/>
            <person name="Muzny D.M."/>
            <person name="Ioannidis P."/>
            <person name="Waterhouse R.M."/>
            <person name="Zdobnov E.M."/>
            <person name="James P.J."/>
            <person name="Bagnall N.H."/>
            <person name="Kotze A.C."/>
            <person name="Gibbs R.A."/>
            <person name="Richards S."/>
            <person name="Batterham P."/>
            <person name="Gasser R.B."/>
        </authorList>
    </citation>
    <scope>NUCLEOTIDE SEQUENCE [LARGE SCALE GENOMIC DNA]</scope>
    <source>
        <strain evidence="2 3">LS</strain>
        <tissue evidence="2">Full body</tissue>
    </source>
</reference>
<organism evidence="2 3">
    <name type="scientific">Lucilia cuprina</name>
    <name type="common">Green bottle fly</name>
    <name type="synonym">Australian sheep blowfly</name>
    <dbReference type="NCBI Taxonomy" id="7375"/>
    <lineage>
        <taxon>Eukaryota</taxon>
        <taxon>Metazoa</taxon>
        <taxon>Ecdysozoa</taxon>
        <taxon>Arthropoda</taxon>
        <taxon>Hexapoda</taxon>
        <taxon>Insecta</taxon>
        <taxon>Pterygota</taxon>
        <taxon>Neoptera</taxon>
        <taxon>Endopterygota</taxon>
        <taxon>Diptera</taxon>
        <taxon>Brachycera</taxon>
        <taxon>Muscomorpha</taxon>
        <taxon>Oestroidea</taxon>
        <taxon>Calliphoridae</taxon>
        <taxon>Luciliinae</taxon>
        <taxon>Lucilia</taxon>
    </lineage>
</organism>
<feature type="compositionally biased region" description="Polar residues" evidence="1">
    <location>
        <begin position="106"/>
        <end position="118"/>
    </location>
</feature>
<name>A0A0L0BNK2_LUCCU</name>